<dbReference type="RefSeq" id="WP_072715814.1">
    <property type="nucleotide sequence ID" value="NZ_FRAU01000006.1"/>
</dbReference>
<evidence type="ECO:0000313" key="2">
    <source>
        <dbReference type="EMBL" id="SHK78892.1"/>
    </source>
</evidence>
<reference evidence="3" key="1">
    <citation type="submission" date="2016-11" db="EMBL/GenBank/DDBJ databases">
        <authorList>
            <person name="Varghese N."/>
            <person name="Submissions S."/>
        </authorList>
    </citation>
    <scope>NUCLEOTIDE SEQUENCE [LARGE SCALE GENOMIC DNA]</scope>
    <source>
        <strain evidence="3">DSM 22212</strain>
    </source>
</reference>
<feature type="compositionally biased region" description="Gly residues" evidence="1">
    <location>
        <begin position="28"/>
        <end position="54"/>
    </location>
</feature>
<proteinExistence type="predicted"/>
<organism evidence="2 3">
    <name type="scientific">Rhodothermus profundi</name>
    <dbReference type="NCBI Taxonomy" id="633813"/>
    <lineage>
        <taxon>Bacteria</taxon>
        <taxon>Pseudomonadati</taxon>
        <taxon>Rhodothermota</taxon>
        <taxon>Rhodothermia</taxon>
        <taxon>Rhodothermales</taxon>
        <taxon>Rhodothermaceae</taxon>
        <taxon>Rhodothermus</taxon>
    </lineage>
</organism>
<gene>
    <name evidence="2" type="ORF">SAMN04488087_1978</name>
</gene>
<accession>A0A1M6VBL9</accession>
<protein>
    <submittedName>
        <fullName evidence="2">Uncharacterized protein</fullName>
    </submittedName>
</protein>
<dbReference type="Proteomes" id="UP000185812">
    <property type="component" value="Unassembled WGS sequence"/>
</dbReference>
<feature type="region of interest" description="Disordered" evidence="1">
    <location>
        <begin position="23"/>
        <end position="71"/>
    </location>
</feature>
<sequence>MSDAVVPKKSWARPTLKEFGSLETLTGSGWGRPPGLPWGGWGQRGGRGWGGGPWGHQHNHNPCPYDNLSGP</sequence>
<evidence type="ECO:0000256" key="1">
    <source>
        <dbReference type="SAM" id="MobiDB-lite"/>
    </source>
</evidence>
<evidence type="ECO:0000313" key="3">
    <source>
        <dbReference type="Proteomes" id="UP000185812"/>
    </source>
</evidence>
<keyword evidence="3" id="KW-1185">Reference proteome</keyword>
<dbReference type="STRING" id="633813.SAMN04488087_1978"/>
<dbReference type="AlphaFoldDB" id="A0A1M6VBL9"/>
<dbReference type="EMBL" id="FRAU01000006">
    <property type="protein sequence ID" value="SHK78892.1"/>
    <property type="molecule type" value="Genomic_DNA"/>
</dbReference>
<name>A0A1M6VBL9_9BACT</name>